<dbReference type="PROSITE" id="PS01359">
    <property type="entry name" value="ZF_PHD_1"/>
    <property type="match status" value="1"/>
</dbReference>
<dbReference type="Gene3D" id="3.30.40.10">
    <property type="entry name" value="Zinc/RING finger domain, C3HC4 (zinc finger)"/>
    <property type="match status" value="1"/>
</dbReference>
<feature type="region of interest" description="Disordered" evidence="5">
    <location>
        <begin position="866"/>
        <end position="949"/>
    </location>
</feature>
<dbReference type="InterPro" id="IPR036575">
    <property type="entry name" value="TFIIS_cen_dom_sf"/>
</dbReference>
<feature type="compositionally biased region" description="Pro residues" evidence="5">
    <location>
        <begin position="741"/>
        <end position="759"/>
    </location>
</feature>
<feature type="compositionally biased region" description="Polar residues" evidence="5">
    <location>
        <begin position="574"/>
        <end position="588"/>
    </location>
</feature>
<dbReference type="GO" id="GO:0006351">
    <property type="term" value="P:DNA-templated transcription"/>
    <property type="evidence" value="ECO:0007669"/>
    <property type="project" value="InterPro"/>
</dbReference>
<dbReference type="InterPro" id="IPR019786">
    <property type="entry name" value="Zinc_finger_PHD-type_CS"/>
</dbReference>
<evidence type="ECO:0000256" key="4">
    <source>
        <dbReference type="PROSITE-ProRule" id="PRU00146"/>
    </source>
</evidence>
<name>A0AAW2A177_CULAL</name>
<evidence type="ECO:0000313" key="8">
    <source>
        <dbReference type="EMBL" id="KAK9966476.1"/>
    </source>
</evidence>
<evidence type="ECO:0000259" key="6">
    <source>
        <dbReference type="PROSITE" id="PS50016"/>
    </source>
</evidence>
<dbReference type="Pfam" id="PF00628">
    <property type="entry name" value="PHD"/>
    <property type="match status" value="1"/>
</dbReference>
<feature type="compositionally biased region" description="Pro residues" evidence="5">
    <location>
        <begin position="2002"/>
        <end position="2046"/>
    </location>
</feature>
<dbReference type="Proteomes" id="UP001479290">
    <property type="component" value="Unassembled WGS sequence"/>
</dbReference>
<evidence type="ECO:0000256" key="2">
    <source>
        <dbReference type="ARBA" id="ARBA00022771"/>
    </source>
</evidence>
<comment type="caution">
    <text evidence="8">The sequence shown here is derived from an EMBL/GenBank/DDBJ whole genome shotgun (WGS) entry which is preliminary data.</text>
</comment>
<feature type="compositionally biased region" description="Basic and acidic residues" evidence="5">
    <location>
        <begin position="155"/>
        <end position="168"/>
    </location>
</feature>
<dbReference type="GO" id="GO:0008270">
    <property type="term" value="F:zinc ion binding"/>
    <property type="evidence" value="ECO:0007669"/>
    <property type="project" value="UniProtKB-KW"/>
</dbReference>
<dbReference type="InterPro" id="IPR013083">
    <property type="entry name" value="Znf_RING/FYVE/PHD"/>
</dbReference>
<dbReference type="EMBL" id="JAWDJR010000011">
    <property type="protein sequence ID" value="KAK9966476.1"/>
    <property type="molecule type" value="Genomic_DNA"/>
</dbReference>
<protein>
    <recommendedName>
        <fullName evidence="10">Death-inducer obliterator 1-like</fullName>
    </recommendedName>
</protein>
<feature type="region of interest" description="Disordered" evidence="5">
    <location>
        <begin position="1305"/>
        <end position="1339"/>
    </location>
</feature>
<feature type="compositionally biased region" description="Polar residues" evidence="5">
    <location>
        <begin position="1621"/>
        <end position="1654"/>
    </location>
</feature>
<feature type="compositionally biased region" description="Basic and acidic residues" evidence="5">
    <location>
        <begin position="2435"/>
        <end position="2458"/>
    </location>
</feature>
<feature type="region of interest" description="Disordered" evidence="5">
    <location>
        <begin position="380"/>
        <end position="420"/>
    </location>
</feature>
<dbReference type="InterPro" id="IPR033082">
    <property type="entry name" value="DIDO1_PHD"/>
</dbReference>
<feature type="region of interest" description="Disordered" evidence="5">
    <location>
        <begin position="1821"/>
        <end position="2458"/>
    </location>
</feature>
<organism evidence="8 9">
    <name type="scientific">Culter alburnus</name>
    <name type="common">Topmouth culter</name>
    <dbReference type="NCBI Taxonomy" id="194366"/>
    <lineage>
        <taxon>Eukaryota</taxon>
        <taxon>Metazoa</taxon>
        <taxon>Chordata</taxon>
        <taxon>Craniata</taxon>
        <taxon>Vertebrata</taxon>
        <taxon>Euteleostomi</taxon>
        <taxon>Actinopterygii</taxon>
        <taxon>Neopterygii</taxon>
        <taxon>Teleostei</taxon>
        <taxon>Ostariophysi</taxon>
        <taxon>Cypriniformes</taxon>
        <taxon>Xenocyprididae</taxon>
        <taxon>Xenocypridinae</taxon>
        <taxon>Culter</taxon>
    </lineage>
</organism>
<accession>A0AAW2A177</accession>
<feature type="compositionally biased region" description="Polar residues" evidence="5">
    <location>
        <begin position="702"/>
        <end position="716"/>
    </location>
</feature>
<keyword evidence="3" id="KW-0862">Zinc</keyword>
<evidence type="ECO:0000313" key="9">
    <source>
        <dbReference type="Proteomes" id="UP001479290"/>
    </source>
</evidence>
<dbReference type="Gene3D" id="1.10.472.30">
    <property type="entry name" value="Transcription elongation factor S-II, central domain"/>
    <property type="match status" value="1"/>
</dbReference>
<dbReference type="PANTHER" id="PTHR11477">
    <property type="entry name" value="TRANSCRIPTION FACTOR S-II ZINC FINGER DOMAIN-CONTAINING PROTEIN"/>
    <property type="match status" value="1"/>
</dbReference>
<dbReference type="InterPro" id="IPR001965">
    <property type="entry name" value="Znf_PHD"/>
</dbReference>
<feature type="compositionally biased region" description="Basic and acidic residues" evidence="5">
    <location>
        <begin position="589"/>
        <end position="614"/>
    </location>
</feature>
<feature type="compositionally biased region" description="Polar residues" evidence="5">
    <location>
        <begin position="929"/>
        <end position="942"/>
    </location>
</feature>
<dbReference type="GO" id="GO:0097190">
    <property type="term" value="P:apoptotic signaling pathway"/>
    <property type="evidence" value="ECO:0007669"/>
    <property type="project" value="InterPro"/>
</dbReference>
<gene>
    <name evidence="8" type="ORF">ABG768_003584</name>
</gene>
<feature type="compositionally biased region" description="Low complexity" evidence="5">
    <location>
        <begin position="404"/>
        <end position="413"/>
    </location>
</feature>
<feature type="region of interest" description="Disordered" evidence="5">
    <location>
        <begin position="489"/>
        <end position="764"/>
    </location>
</feature>
<dbReference type="InterPro" id="IPR019787">
    <property type="entry name" value="Znf_PHD-finger"/>
</dbReference>
<feature type="compositionally biased region" description="Basic and acidic residues" evidence="5">
    <location>
        <begin position="1590"/>
        <end position="1601"/>
    </location>
</feature>
<dbReference type="Pfam" id="PF07744">
    <property type="entry name" value="SPOC"/>
    <property type="match status" value="1"/>
</dbReference>
<feature type="compositionally biased region" description="Acidic residues" evidence="5">
    <location>
        <begin position="530"/>
        <end position="546"/>
    </location>
</feature>
<dbReference type="InterPro" id="IPR003618">
    <property type="entry name" value="TFIIS_cen_dom"/>
</dbReference>
<reference evidence="8 9" key="1">
    <citation type="submission" date="2024-05" db="EMBL/GenBank/DDBJ databases">
        <title>A high-quality chromosomal-level genome assembly of Topmouth culter (Culter alburnus).</title>
        <authorList>
            <person name="Zhao H."/>
        </authorList>
    </citation>
    <scope>NUCLEOTIDE SEQUENCE [LARGE SCALE GENOMIC DNA]</scope>
    <source>
        <strain evidence="8">CATC2023</strain>
        <tissue evidence="8">Muscle</tissue>
    </source>
</reference>
<feature type="compositionally biased region" description="Polar residues" evidence="5">
    <location>
        <begin position="1920"/>
        <end position="1931"/>
    </location>
</feature>
<dbReference type="PANTHER" id="PTHR11477:SF13">
    <property type="entry name" value="DEATH-INDUCER OBLITERATOR 1"/>
    <property type="match status" value="1"/>
</dbReference>
<dbReference type="SUPFAM" id="SSF57903">
    <property type="entry name" value="FYVE/PHD zinc finger"/>
    <property type="match status" value="1"/>
</dbReference>
<keyword evidence="2 4" id="KW-0863">Zinc-finger</keyword>
<feature type="region of interest" description="Disordered" evidence="5">
    <location>
        <begin position="1110"/>
        <end position="1147"/>
    </location>
</feature>
<dbReference type="Pfam" id="PF07500">
    <property type="entry name" value="TFIIS_M"/>
    <property type="match status" value="1"/>
</dbReference>
<keyword evidence="1" id="KW-0479">Metal-binding</keyword>
<feature type="compositionally biased region" description="Polar residues" evidence="5">
    <location>
        <begin position="1822"/>
        <end position="1836"/>
    </location>
</feature>
<feature type="compositionally biased region" description="Basic residues" evidence="5">
    <location>
        <begin position="169"/>
        <end position="182"/>
    </location>
</feature>
<evidence type="ECO:0000256" key="5">
    <source>
        <dbReference type="SAM" id="MobiDB-lite"/>
    </source>
</evidence>
<feature type="domain" description="PHD-type" evidence="6">
    <location>
        <begin position="318"/>
        <end position="372"/>
    </location>
</feature>
<feature type="compositionally biased region" description="Low complexity" evidence="5">
    <location>
        <begin position="1134"/>
        <end position="1147"/>
    </location>
</feature>
<dbReference type="GO" id="GO:0005634">
    <property type="term" value="C:nucleus"/>
    <property type="evidence" value="ECO:0007669"/>
    <property type="project" value="TreeGrafter"/>
</dbReference>
<feature type="compositionally biased region" description="Polar residues" evidence="5">
    <location>
        <begin position="21"/>
        <end position="33"/>
    </location>
</feature>
<evidence type="ECO:0000256" key="1">
    <source>
        <dbReference type="ARBA" id="ARBA00022723"/>
    </source>
</evidence>
<evidence type="ECO:0008006" key="10">
    <source>
        <dbReference type="Google" id="ProtNLM"/>
    </source>
</evidence>
<feature type="compositionally biased region" description="Basic and acidic residues" evidence="5">
    <location>
        <begin position="2238"/>
        <end position="2286"/>
    </location>
</feature>
<feature type="compositionally biased region" description="Basic and acidic residues" evidence="5">
    <location>
        <begin position="34"/>
        <end position="65"/>
    </location>
</feature>
<feature type="region of interest" description="Disordered" evidence="5">
    <location>
        <begin position="1586"/>
        <end position="1668"/>
    </location>
</feature>
<feature type="compositionally biased region" description="Pro residues" evidence="5">
    <location>
        <begin position="671"/>
        <end position="686"/>
    </location>
</feature>
<feature type="compositionally biased region" description="Basic and acidic residues" evidence="5">
    <location>
        <begin position="993"/>
        <end position="1007"/>
    </location>
</feature>
<keyword evidence="9" id="KW-1185">Reference proteome</keyword>
<feature type="compositionally biased region" description="Basic and acidic residues" evidence="5">
    <location>
        <begin position="206"/>
        <end position="239"/>
    </location>
</feature>
<dbReference type="PROSITE" id="PS50016">
    <property type="entry name" value="ZF_PHD_2"/>
    <property type="match status" value="1"/>
</dbReference>
<feature type="compositionally biased region" description="Pro residues" evidence="5">
    <location>
        <begin position="722"/>
        <end position="733"/>
    </location>
</feature>
<dbReference type="SUPFAM" id="SSF46942">
    <property type="entry name" value="Elongation factor TFIIS domain 2"/>
    <property type="match status" value="1"/>
</dbReference>
<feature type="compositionally biased region" description="Polar residues" evidence="5">
    <location>
        <begin position="1603"/>
        <end position="1613"/>
    </location>
</feature>
<proteinExistence type="predicted"/>
<evidence type="ECO:0000256" key="3">
    <source>
        <dbReference type="ARBA" id="ARBA00022833"/>
    </source>
</evidence>
<feature type="compositionally biased region" description="Acidic residues" evidence="5">
    <location>
        <begin position="194"/>
        <end position="203"/>
    </location>
</feature>
<feature type="compositionally biased region" description="Polar residues" evidence="5">
    <location>
        <begin position="139"/>
        <end position="148"/>
    </location>
</feature>
<feature type="compositionally biased region" description="Pro residues" evidence="5">
    <location>
        <begin position="1982"/>
        <end position="1994"/>
    </location>
</feature>
<feature type="compositionally biased region" description="Basic and acidic residues" evidence="5">
    <location>
        <begin position="2129"/>
        <end position="2146"/>
    </location>
</feature>
<dbReference type="CDD" id="cd15639">
    <property type="entry name" value="PHD_DIDO1_like"/>
    <property type="match status" value="1"/>
</dbReference>
<feature type="compositionally biased region" description="Pro residues" evidence="5">
    <location>
        <begin position="1846"/>
        <end position="1904"/>
    </location>
</feature>
<feature type="compositionally biased region" description="Pro residues" evidence="5">
    <location>
        <begin position="1936"/>
        <end position="1951"/>
    </location>
</feature>
<dbReference type="InterPro" id="IPR011011">
    <property type="entry name" value="Znf_FYVE_PHD"/>
</dbReference>
<feature type="compositionally biased region" description="Basic and acidic residues" evidence="5">
    <location>
        <begin position="2294"/>
        <end position="2429"/>
    </location>
</feature>
<sequence length="2458" mass="270268">MEESVSPELAQAPEPEPSQDPVDTSSQEPTSVSEEIRDQKDQGDVSEDKVEDPDKSTKPSREFKKTWGFRRTTIAKREIPGEMAAETPEGKGAPVRRSGRQAKRTDKLEEFLVTVKRGRGTGRRSCPSRIEGGDPPSQTPTDAETASEASFDGNAEAKAEEQKVPSPEKRKRGRGRARRAVKPKAGGGSVSDDGSSENEEEAGSEVTKETQEHVETGASAEDGKDVEAKKEQVMDVMMKEEEDVEEGNKSKEVSSNESVNRRPTRAVSKDSKRDTKPKVGVKLRKEKKEDEDDDDDDEDDDDESSSSECDSDGYDPNALYCICRQKHNKRFMICCDRCEEWFHGDCVGISEARGRLMERNGEDYVCPNCYTQKGQISKAGSSTAAAENGKRPVAGLRKTETGLTTPSSTSAATTEEKASDDLGIKGRIEKATNPSGKKKIKIFQPVTAVEGSSLPKCIGPGCERDALPDSVYCGNDCILRHAAAAMKTITTDGKDSKQKERGKPKAQKKTTNKSPQKRSSGPERRSSNQAEEEESESGTEEDDDDEDKHAEEHPPPPAMSSWSSDHNYIAVTPEKTTPISASVLNKASPQKDKEKEGNEEVKPEKETASTDKKPPASNVAPKGGKKSPGSKGTKTVATTSSLPKGKTNAPPLSSGRELRKQPIPQGKVKKPGPPPPPIPVLSPSGPPGSRHHASGALRVGKSTFTIPKKQPQTGQKESTEPGPSPTTRTPPLPVSSTQHPLPKPTQPAAPVAPPQPPPNNQMRSNIRRSLTDILYKRVSDSDDLSMSESEVGKLSVSIEKEMFNLYLNTDNKYKNKYRSLMFNLKDPKNKGLFYRVVGGEISPFRLVRLSPEELLSKEMSDWRKSEVSESLDLSGRSQPKSGSRQEGAPPDVDMEEAPPPMSDGDVCMPATSQSPHLASAADSQEDTRPTSAQQPPVSSGKGSSMPDIFSSMLKDTTAEHRAHLFDLNCKICTGQKSADDEPPSKKTKMSAPKKPEPSFKSKPEPRPSKSPADLPQGSSLSGVEMPLPDSTSQMEDSSCVFPVVQPPVTAAVPAVSSVTITRRDPRTAGHRSSVPHIVPDIPAIPAMPANIPVSVEPVVVEAKGPLPMPPPAPASLARPVIPKPASSQDLRNYGSSTTSVSEPSPEGETALFLSGQEMMWKGFINMHSVAKFVTKAYMVSGSFEHIKEDLPDTIHIGGRISPHTVWDYVGKLKTSLSKELSLIRFHPATEEEEVAYVSLFSYFSSRKRFGVVANSNKRIKDLYLIPLSSKDPLPAKLLPFDGPGLEPARPNLLLGLLICQKDKKRSGAPLENEEKRSKTLRDEETGLPKPSTVGKSEIKQDKVLRSSLDAISTTPPGTPPPLSAAETSSSVSSVFSILSSVKAPGISTSTGSNSPSSNVSAPSTATPLQTILKTLFGKKKQDSDVSLSPSDQSSVDVSVPMLDPIVQQFAVTKGREVEVQDDRPYDPEEEYDPAVGYGADTHNTTKVSAAIKQTEVTTMMDDVAYDPEDDSLFNDAGVDPGAKKLTEHQKVLEDKHIEEQKHEEAVHQQMPETLVSQPVTTLLANSQLLQLGKKVEELVAKSTAAPVINQRRDPRQSRDPRQASASRRQTSDSTETEDESPVTTDKPSPQEATVIETSLTQACMAADTQTAQLDSTEDTSVEEPSATADIPILQVTATLDSVQPAILHPEVSMSEEKDEREEASKSEVVPFLDIESTEVSIPLLGEKIDPELVESYMEKEPEEELKTKDDPIESEIKSFEEVWPNSASILKADSSIGQSVLKADQVSSIGQPIETTATTYYNISTISTLSTSVHSGVPQDVIQDNSSYMDSHSSHIQHIPTTNPANIPPPMSFPPPIGPPPILGPPPMQGPPPMTVPPPMHLPPPMSGPPPMQIPPMQGPPPPLGDSDHSQYPPHGSYPPFQNQWGSSSQFDAAPRGPPPPNFTPRGPPPFQTIGQRVPPPQIFDNSMNSMPPQHIGQRGPHPGPPLPGPPPPSFDVQRFNGPPPPFSFSAPRGPPPPFAAPPPNHFDNRTPPPSHFPGPRGPPPLHNIGDHGPPSNMSRGPGDQFEDGGNSYHQGMEKPQIPSQRPPFRGPPPNHFDGRRGPPGPTGEMSGQRFPPPNQFRGSPQHRGSFDEPRGNSSQDFERHRGPSVQQFGGPRGPPPGHYDKEAGQPTRFNYNDDNPSDVRDVRPVRGPLLPTPPEGPIPIQNRVGGHSPDTHRDDHWRRHSPEMRRRSSSNRDSAEPHNRPSRFDGGSRDRDAPSRLSEERQRDLSEDRRRERDRDREGGHGGRSWGWNREHEHDRGRERDRERDRSRERERERGRSREREREHSRERDRRESDRYRDGDGDKRRDRERDRDRGRERDQDRKDHDRDRAKNRDRDRDRERDSRDRRRERSRSRDRERGKDRDRRDRDRERDKDRGKEKDRDRRDRSRSKEKKDERKERSDNSRAKSTESENPS</sequence>
<dbReference type="PROSITE" id="PS51321">
    <property type="entry name" value="TFIIS_CENTRAL"/>
    <property type="match status" value="1"/>
</dbReference>
<dbReference type="InterPro" id="IPR012921">
    <property type="entry name" value="SPOC_C"/>
</dbReference>
<feature type="compositionally biased region" description="Basic and acidic residues" evidence="5">
    <location>
        <begin position="492"/>
        <end position="503"/>
    </location>
</feature>
<feature type="domain" description="TFIIS central" evidence="7">
    <location>
        <begin position="762"/>
        <end position="882"/>
    </location>
</feature>
<feature type="compositionally biased region" description="Acidic residues" evidence="5">
    <location>
        <begin position="289"/>
        <end position="311"/>
    </location>
</feature>
<evidence type="ECO:0000259" key="7">
    <source>
        <dbReference type="PROSITE" id="PS51321"/>
    </source>
</evidence>
<feature type="region of interest" description="Disordered" evidence="5">
    <location>
        <begin position="974"/>
        <end position="1036"/>
    </location>
</feature>
<feature type="compositionally biased region" description="Basic and acidic residues" evidence="5">
    <location>
        <begin position="2214"/>
        <end position="2231"/>
    </location>
</feature>
<feature type="compositionally biased region" description="Polar residues" evidence="5">
    <location>
        <begin position="875"/>
        <end position="884"/>
    </location>
</feature>
<feature type="compositionally biased region" description="Pro residues" evidence="5">
    <location>
        <begin position="2085"/>
        <end position="2095"/>
    </location>
</feature>
<feature type="compositionally biased region" description="Basic and acidic residues" evidence="5">
    <location>
        <begin position="1312"/>
        <end position="1326"/>
    </location>
</feature>
<feature type="region of interest" description="Disordered" evidence="5">
    <location>
        <begin position="1"/>
        <end position="311"/>
    </location>
</feature>
<dbReference type="SMART" id="SM00249">
    <property type="entry name" value="PHD"/>
    <property type="match status" value="1"/>
</dbReference>
<feature type="compositionally biased region" description="Basic and acidic residues" evidence="5">
    <location>
        <begin position="267"/>
        <end position="277"/>
    </location>
</feature>
<dbReference type="SMART" id="SM00510">
    <property type="entry name" value="TFS2M"/>
    <property type="match status" value="1"/>
</dbReference>